<dbReference type="Gene3D" id="1.25.10.10">
    <property type="entry name" value="Leucine-rich Repeat Variant"/>
    <property type="match status" value="1"/>
</dbReference>
<feature type="region of interest" description="Disordered" evidence="6">
    <location>
        <begin position="306"/>
        <end position="368"/>
    </location>
</feature>
<gene>
    <name evidence="8" type="ORF">SI7747_01000802</name>
</gene>
<dbReference type="SMART" id="SM00220">
    <property type="entry name" value="S_TKc"/>
    <property type="match status" value="1"/>
</dbReference>
<dbReference type="InterPro" id="IPR011989">
    <property type="entry name" value="ARM-like"/>
</dbReference>
<dbReference type="EMBL" id="LR743588">
    <property type="protein sequence ID" value="CAA2614421.1"/>
    <property type="molecule type" value="Genomic_DNA"/>
</dbReference>
<evidence type="ECO:0000256" key="5">
    <source>
        <dbReference type="PROSITE-ProRule" id="PRU10141"/>
    </source>
</evidence>
<dbReference type="InterPro" id="IPR016024">
    <property type="entry name" value="ARM-type_fold"/>
</dbReference>
<feature type="region of interest" description="Disordered" evidence="6">
    <location>
        <begin position="425"/>
        <end position="453"/>
    </location>
</feature>
<accession>A0A7I8IAZ7</accession>
<evidence type="ECO:0000313" key="9">
    <source>
        <dbReference type="Proteomes" id="UP001189122"/>
    </source>
</evidence>
<keyword evidence="9" id="KW-1185">Reference proteome</keyword>
<dbReference type="GO" id="GO:0005524">
    <property type="term" value="F:ATP binding"/>
    <property type="evidence" value="ECO:0007669"/>
    <property type="project" value="UniProtKB-UniRule"/>
</dbReference>
<evidence type="ECO:0000256" key="2">
    <source>
        <dbReference type="ARBA" id="ARBA00022741"/>
    </source>
</evidence>
<dbReference type="PANTHER" id="PTHR46562:SF1">
    <property type="entry name" value="SERINE_THREONINE-PROTEIN KINASE ULK4"/>
    <property type="match status" value="1"/>
</dbReference>
<dbReference type="Proteomes" id="UP001189122">
    <property type="component" value="Unassembled WGS sequence"/>
</dbReference>
<dbReference type="InterPro" id="IPR017441">
    <property type="entry name" value="Protein_kinase_ATP_BS"/>
</dbReference>
<dbReference type="Pfam" id="PF00069">
    <property type="entry name" value="Pkinase"/>
    <property type="match status" value="1"/>
</dbReference>
<dbReference type="PANTHER" id="PTHR46562">
    <property type="entry name" value="SERINE/THREONINE-KINASE ULK4-LIKE PROTEIN-RELATED"/>
    <property type="match status" value="1"/>
</dbReference>
<dbReference type="EMBL" id="CACRZD030000001">
    <property type="protein sequence ID" value="CAA6654212.1"/>
    <property type="molecule type" value="Genomic_DNA"/>
</dbReference>
<keyword evidence="3" id="KW-0418">Kinase</keyword>
<evidence type="ECO:0000256" key="3">
    <source>
        <dbReference type="ARBA" id="ARBA00022777"/>
    </source>
</evidence>
<feature type="binding site" evidence="5">
    <location>
        <position position="33"/>
    </location>
    <ligand>
        <name>ATP</name>
        <dbReference type="ChEBI" id="CHEBI:30616"/>
    </ligand>
</feature>
<dbReference type="GO" id="GO:0000914">
    <property type="term" value="P:phragmoplast assembly"/>
    <property type="evidence" value="ECO:0007669"/>
    <property type="project" value="InterPro"/>
</dbReference>
<dbReference type="Pfam" id="PF23606">
    <property type="entry name" value="HEAT_ULK4"/>
    <property type="match status" value="1"/>
</dbReference>
<organism evidence="8">
    <name type="scientific">Spirodela intermedia</name>
    <name type="common">Intermediate duckweed</name>
    <dbReference type="NCBI Taxonomy" id="51605"/>
    <lineage>
        <taxon>Eukaryota</taxon>
        <taxon>Viridiplantae</taxon>
        <taxon>Streptophyta</taxon>
        <taxon>Embryophyta</taxon>
        <taxon>Tracheophyta</taxon>
        <taxon>Spermatophyta</taxon>
        <taxon>Magnoliopsida</taxon>
        <taxon>Liliopsida</taxon>
        <taxon>Araceae</taxon>
        <taxon>Lemnoideae</taxon>
        <taxon>Spirodela</taxon>
    </lineage>
</organism>
<sequence length="1368" mass="152871">MNNYHIYEAIGRGKHSVVYKGRKKKTIEYYAVKSVEKSQRSKVLRAGKILHKLDHPNVLKFYNWYETSGHLWLILEYCVVQCPCIRSNQFKFNFCYDLHQRKLMNYQPWPSYFKMTQFYASTLIMPEPCRYLHSKGILYCDLKPSNILLDENGRTKLCDFGLARYVTDISTNSSSMAKRGTPCYMAPELFQDGGVHSYASDFWALGCVLYECYTARPPFEDKEFTELVKSILSDPVPPLSGNPSSFFSDLIDCLLQKDPAERIKWPELCRHRFWRRKFTPIPLPPQPAFDEMLQISAGLFLSERNGNRPVQQKTPSKHVEKDPNVQKKDGNSGLHTKGSVTPIKNAHSRRALHSKTSGRVDDKQRGFPNATGVNLLRLSRMAKLNLQRDNEKENYRRPLAINSENDAEVKMENNDMELDFGEVQEDDTSDEVDAPATTNAEPPSIPNGVIDRNEIPEQNTKLADTNTMCSENREGTATPMSNCVPSKAQQSKPASECATDFCAASSSDDLSQVFWHSSDLSVRPIMPNRKADKTSESMPMLPFEALPASDFAKLSSEKLDSYSNQLIQCLNGNAQVSEKQNVIKYIEILGGNTDAANIITNGPVMLLLVKMLRLPKASALRVQLASAIGSMIRHSTLIQTDLAASGIIAALTNGLRDKQDKVRRFSMAALGELLFYISTLNDQNKDLGALESPSKDNRSIPGWQVSSSVISLVSSLLRRGEDDLTQLYALRTIENICSQGGDWACRFTSQDTIGNICYIYKAIGKQESTKLTAGSCLVRLARFNPQSIPLIFERLSFKETASTIIKGSPREQQISLNLLNMAMLGSHLLANMGRHLISLVEEKLLAPGLVSLIEQGTEILRGKALIFVALLCKNSRRWLPPFFCNVKMLPVVDRLAKEKDGFVQKCMDAFLLLISCTVPEILANVSVDIQQMIGGKRHGQVTSLTSRSNSKSTSHLFLVVLHFLGSSSFKRRVVNCQVLVPLANLTKLMELPFQGRDDFQTTLLRILESISEEASIIQNESKIFISQILPSLFVLYRGNKDGGARFLCLKILFDVMVIFLSEMVDPLTGDCEIMKDIKSLTDACFLPLYPVMIEDEDPIPMYAQKLLVMLIEFKYVKISDILDVRTVSQCFAFLLCDLSDANVNNVKLCLAMASAPEMETKILSQLRVVRKIGNLLEFVNAKAMEDFLMPTLALCKAFIFHGIGNKRALAYSSEPALLANAAMDFDVVDPHYLHKDITDLSSNVGVFLELIGDPDQQVADLASECMVLLLKIVPKEATMGLLTNLPRINHVLDRQLDGVSSLLVLRVLYSLVFSCRHYLSQALILSLPQADIMRIEATASSLKSSSLSGIATAAASLVQELQRLPRCI</sequence>
<evidence type="ECO:0000256" key="6">
    <source>
        <dbReference type="SAM" id="MobiDB-lite"/>
    </source>
</evidence>
<keyword evidence="1" id="KW-0808">Transferase</keyword>
<dbReference type="PROSITE" id="PS50011">
    <property type="entry name" value="PROTEIN_KINASE_DOM"/>
    <property type="match status" value="1"/>
</dbReference>
<proteinExistence type="predicted"/>
<dbReference type="GO" id="GO:0004672">
    <property type="term" value="F:protein kinase activity"/>
    <property type="evidence" value="ECO:0007669"/>
    <property type="project" value="InterPro"/>
</dbReference>
<evidence type="ECO:0000256" key="4">
    <source>
        <dbReference type="ARBA" id="ARBA00022840"/>
    </source>
</evidence>
<dbReference type="InterPro" id="IPR044591">
    <property type="entry name" value="RUK"/>
</dbReference>
<dbReference type="InterPro" id="IPR000719">
    <property type="entry name" value="Prot_kinase_dom"/>
</dbReference>
<evidence type="ECO:0000256" key="1">
    <source>
        <dbReference type="ARBA" id="ARBA00022679"/>
    </source>
</evidence>
<dbReference type="Gene3D" id="3.30.200.20">
    <property type="entry name" value="Phosphorylase Kinase, domain 1"/>
    <property type="match status" value="1"/>
</dbReference>
<dbReference type="SUPFAM" id="SSF48371">
    <property type="entry name" value="ARM repeat"/>
    <property type="match status" value="1"/>
</dbReference>
<dbReference type="PROSITE" id="PS00107">
    <property type="entry name" value="PROTEIN_KINASE_ATP"/>
    <property type="match status" value="1"/>
</dbReference>
<keyword evidence="2 5" id="KW-0547">Nucleotide-binding</keyword>
<dbReference type="InterPro" id="IPR056980">
    <property type="entry name" value="ARM_RUK"/>
</dbReference>
<feature type="domain" description="Protein kinase" evidence="7">
    <location>
        <begin position="4"/>
        <end position="274"/>
    </location>
</feature>
<dbReference type="Pfam" id="PF24970">
    <property type="entry name" value="ARM_RUK"/>
    <property type="match status" value="1"/>
</dbReference>
<dbReference type="InterPro" id="IPR011009">
    <property type="entry name" value="Kinase-like_dom_sf"/>
</dbReference>
<reference evidence="8 9" key="1">
    <citation type="submission" date="2019-12" db="EMBL/GenBank/DDBJ databases">
        <authorList>
            <person name="Scholz U."/>
            <person name="Mascher M."/>
            <person name="Fiebig A."/>
        </authorList>
    </citation>
    <scope>NUCLEOTIDE SEQUENCE</scope>
</reference>
<dbReference type="SUPFAM" id="SSF56112">
    <property type="entry name" value="Protein kinase-like (PK-like)"/>
    <property type="match status" value="1"/>
</dbReference>
<dbReference type="Gene3D" id="1.10.510.10">
    <property type="entry name" value="Transferase(Phosphotransferase) domain 1"/>
    <property type="match status" value="1"/>
</dbReference>
<name>A0A7I8IAZ7_SPIIN</name>
<evidence type="ECO:0000313" key="8">
    <source>
        <dbReference type="EMBL" id="CAA2614421.1"/>
    </source>
</evidence>
<feature type="compositionally biased region" description="Basic and acidic residues" evidence="6">
    <location>
        <begin position="317"/>
        <end position="330"/>
    </location>
</feature>
<keyword evidence="4 5" id="KW-0067">ATP-binding</keyword>
<evidence type="ECO:0000259" key="7">
    <source>
        <dbReference type="PROSITE" id="PS50011"/>
    </source>
</evidence>
<dbReference type="InterPro" id="IPR008271">
    <property type="entry name" value="Ser/Thr_kinase_AS"/>
</dbReference>
<dbReference type="PROSITE" id="PS00108">
    <property type="entry name" value="PROTEIN_KINASE_ST"/>
    <property type="match status" value="1"/>
</dbReference>
<dbReference type="InterPro" id="IPR056981">
    <property type="entry name" value="HEAT_ULK4_RUNKEL"/>
</dbReference>
<protein>
    <recommendedName>
        <fullName evidence="7">Protein kinase domain-containing protein</fullName>
    </recommendedName>
</protein>
<dbReference type="GO" id="GO:0008017">
    <property type="term" value="F:microtubule binding"/>
    <property type="evidence" value="ECO:0007669"/>
    <property type="project" value="InterPro"/>
</dbReference>